<keyword evidence="3" id="KW-1185">Reference proteome</keyword>
<dbReference type="SUPFAM" id="SSF82171">
    <property type="entry name" value="DPP6 N-terminal domain-like"/>
    <property type="match status" value="1"/>
</dbReference>
<comment type="similarity">
    <text evidence="1">Belongs to the TolB family.</text>
</comment>
<evidence type="ECO:0000256" key="1">
    <source>
        <dbReference type="ARBA" id="ARBA00009820"/>
    </source>
</evidence>
<name>A0ABV7YTI1_9BACT</name>
<evidence type="ECO:0000313" key="3">
    <source>
        <dbReference type="Proteomes" id="UP001595616"/>
    </source>
</evidence>
<proteinExistence type="inferred from homology"/>
<dbReference type="PANTHER" id="PTHR36842">
    <property type="entry name" value="PROTEIN TOLB HOMOLOG"/>
    <property type="match status" value="1"/>
</dbReference>
<dbReference type="PANTHER" id="PTHR36842:SF1">
    <property type="entry name" value="PROTEIN TOLB"/>
    <property type="match status" value="1"/>
</dbReference>
<dbReference type="InterPro" id="IPR011042">
    <property type="entry name" value="6-blade_b-propeller_TolB-like"/>
</dbReference>
<dbReference type="Gene3D" id="2.120.10.30">
    <property type="entry name" value="TolB, C-terminal domain"/>
    <property type="match status" value="1"/>
</dbReference>
<evidence type="ECO:0000313" key="2">
    <source>
        <dbReference type="EMBL" id="MFC3809869.1"/>
    </source>
</evidence>
<sequence length="1034" mass="116551">MNKTLFWLVLFSLNCFGQSQYFGQNKPRNKANNFKVLESPHFELYHYQEKPEVTKDFLVNAENWYKLHQDVFKIAFVRPNPIILYNSHPDFQETTAIGGDIGEGTGGVTEGMRVRVVMPFMFTKRQTNHVLGHELVHAFQYQTMNFGSDSTSLVNIQNIPLFMVEGLAEYMSIGRVYAHTAMWMRDAVQSGDIPEIIELVNKPYKYFPYRWGQTFWAYVTAMYGDDIIRPLFKETAIYGIEKAFVRAFNMDLERFSMKFKNDLIQTYGVYKNSTETSARGTLLISEKSGADMNISPAISPNGRFLAYVSSKNVLSLDILIADATTGKTLKKIETTNIGSHVDSYSFIETSVTWSPDNNKIGIVIQSKSKNKLLIVDVVTGEKQTLEPKDVSAFTNPAWSPDGSQIAFSGLKDGTSDLYILNVKSGEIANITQDNYSDIQPTWAPDGKSLVFVSDRNSGKGTLEKENFKIYKIDLSSRKVNQFKLFETGDNMNPVFNEIGDEFYFLNNGDGFRNLYKYNLETNKTFKLTNFFTGISGITEFSPAISAGGNEVFYNYFFNGNYQILKANSNELLNIEITDLSPDNVAANLPAGTNPGGSNIVQNNLENQNLRVLSNDFTLKEKKYDAKFKLDYLANSGLGVKTSRFGTGMGGGVMALFTDMLNNNQLMGTVAMNGEIQDLGGQIYYLNQKRPLQFGASFSHIPYRFQGTTDFKILDTLYTANNLSYHNAEVKQRVNRLLIDNFSTFVFRPFSKYLRLELGASLNWYTFNVKEYPQLGEIGIGSDGNVYDYRIFNSGTPKKLNPAEYGLNNFKLGQVYTAVVGDHAVFGTVAPLKGYRYRFELAQYFGTSSYTSVLADYRKYTYAKPVTIATRFLYNGRLNPTNLDVLNQINPLYLGFPWNMHGFWGRALTNQQGTISQENLQGDQMLVGNFEVRLPFTGPEKLALIKFNYLPSDLNFFVDAGLVWSKSNKIGETNAITSFGANNFNFKTSPIVTTGLSLRVNVLGYVILEPYVALPFYNSKKQALVSGLNFMIAGW</sequence>
<reference evidence="3" key="1">
    <citation type="journal article" date="2019" name="Int. J. Syst. Evol. Microbiol.">
        <title>The Global Catalogue of Microorganisms (GCM) 10K type strain sequencing project: providing services to taxonomists for standard genome sequencing and annotation.</title>
        <authorList>
            <consortium name="The Broad Institute Genomics Platform"/>
            <consortium name="The Broad Institute Genome Sequencing Center for Infectious Disease"/>
            <person name="Wu L."/>
            <person name="Ma J."/>
        </authorList>
    </citation>
    <scope>NUCLEOTIDE SEQUENCE [LARGE SCALE GENOMIC DNA]</scope>
    <source>
        <strain evidence="3">CECT 7956</strain>
    </source>
</reference>
<dbReference type="RefSeq" id="WP_379835472.1">
    <property type="nucleotide sequence ID" value="NZ_JBHRYQ010000001.1"/>
</dbReference>
<comment type="caution">
    <text evidence="2">The sequence shown here is derived from an EMBL/GenBank/DDBJ whole genome shotgun (WGS) entry which is preliminary data.</text>
</comment>
<dbReference type="Proteomes" id="UP001595616">
    <property type="component" value="Unassembled WGS sequence"/>
</dbReference>
<organism evidence="2 3">
    <name type="scientific">Lacihabitans lacunae</name>
    <dbReference type="NCBI Taxonomy" id="1028214"/>
    <lineage>
        <taxon>Bacteria</taxon>
        <taxon>Pseudomonadati</taxon>
        <taxon>Bacteroidota</taxon>
        <taxon>Cytophagia</taxon>
        <taxon>Cytophagales</taxon>
        <taxon>Leadbetterellaceae</taxon>
        <taxon>Lacihabitans</taxon>
    </lineage>
</organism>
<dbReference type="Pfam" id="PF07676">
    <property type="entry name" value="PD40"/>
    <property type="match status" value="3"/>
</dbReference>
<protein>
    <submittedName>
        <fullName evidence="2">TolB protein</fullName>
    </submittedName>
</protein>
<dbReference type="EMBL" id="JBHRYQ010000001">
    <property type="protein sequence ID" value="MFC3809869.1"/>
    <property type="molecule type" value="Genomic_DNA"/>
</dbReference>
<dbReference type="InterPro" id="IPR011659">
    <property type="entry name" value="WD40"/>
</dbReference>
<accession>A0ABV7YTI1</accession>
<gene>
    <name evidence="2" type="ORF">ACFOOI_04305</name>
</gene>